<evidence type="ECO:0000256" key="1">
    <source>
        <dbReference type="SAM" id="SignalP"/>
    </source>
</evidence>
<dbReference type="Proteomes" id="UP000700596">
    <property type="component" value="Unassembled WGS sequence"/>
</dbReference>
<feature type="signal peptide" evidence="1">
    <location>
        <begin position="1"/>
        <end position="16"/>
    </location>
</feature>
<keyword evidence="3" id="KW-1185">Reference proteome</keyword>
<sequence>MRLSYCILVAASSVAAIPIPAPYAWTFTQWSSGWYGIGWANFRLNAPETKVGGVTIPAISLSKICSIISAGNGKGGETMDCNSLIVGEPAGRALEFTFKDFDISIQQVQFDAVYRFESGGK</sequence>
<proteinExistence type="predicted"/>
<dbReference type="AlphaFoldDB" id="A0A9P9DCH1"/>
<organism evidence="2 3">
    <name type="scientific">Dendryphion nanum</name>
    <dbReference type="NCBI Taxonomy" id="256645"/>
    <lineage>
        <taxon>Eukaryota</taxon>
        <taxon>Fungi</taxon>
        <taxon>Dikarya</taxon>
        <taxon>Ascomycota</taxon>
        <taxon>Pezizomycotina</taxon>
        <taxon>Dothideomycetes</taxon>
        <taxon>Pleosporomycetidae</taxon>
        <taxon>Pleosporales</taxon>
        <taxon>Torulaceae</taxon>
        <taxon>Dendryphion</taxon>
    </lineage>
</organism>
<dbReference type="OrthoDB" id="3726543at2759"/>
<reference evidence="2" key="1">
    <citation type="journal article" date="2021" name="Nat. Commun.">
        <title>Genetic determinants of endophytism in the Arabidopsis root mycobiome.</title>
        <authorList>
            <person name="Mesny F."/>
            <person name="Miyauchi S."/>
            <person name="Thiergart T."/>
            <person name="Pickel B."/>
            <person name="Atanasova L."/>
            <person name="Karlsson M."/>
            <person name="Huettel B."/>
            <person name="Barry K.W."/>
            <person name="Haridas S."/>
            <person name="Chen C."/>
            <person name="Bauer D."/>
            <person name="Andreopoulos W."/>
            <person name="Pangilinan J."/>
            <person name="LaButti K."/>
            <person name="Riley R."/>
            <person name="Lipzen A."/>
            <person name="Clum A."/>
            <person name="Drula E."/>
            <person name="Henrissat B."/>
            <person name="Kohler A."/>
            <person name="Grigoriev I.V."/>
            <person name="Martin F.M."/>
            <person name="Hacquard S."/>
        </authorList>
    </citation>
    <scope>NUCLEOTIDE SEQUENCE</scope>
    <source>
        <strain evidence="2">MPI-CAGE-CH-0243</strain>
    </source>
</reference>
<evidence type="ECO:0000313" key="2">
    <source>
        <dbReference type="EMBL" id="KAH7116691.1"/>
    </source>
</evidence>
<dbReference type="EMBL" id="JAGMWT010000014">
    <property type="protein sequence ID" value="KAH7116691.1"/>
    <property type="molecule type" value="Genomic_DNA"/>
</dbReference>
<keyword evidence="1" id="KW-0732">Signal</keyword>
<comment type="caution">
    <text evidence="2">The sequence shown here is derived from an EMBL/GenBank/DDBJ whole genome shotgun (WGS) entry which is preliminary data.</text>
</comment>
<name>A0A9P9DCH1_9PLEO</name>
<evidence type="ECO:0000313" key="3">
    <source>
        <dbReference type="Proteomes" id="UP000700596"/>
    </source>
</evidence>
<gene>
    <name evidence="2" type="ORF">B0J11DRAFT_509722</name>
</gene>
<protein>
    <submittedName>
        <fullName evidence="2">Uncharacterized protein</fullName>
    </submittedName>
</protein>
<feature type="chain" id="PRO_5040245399" evidence="1">
    <location>
        <begin position="17"/>
        <end position="121"/>
    </location>
</feature>
<accession>A0A9P9DCH1</accession>